<reference evidence="1 2" key="1">
    <citation type="submission" date="2019-06" db="EMBL/GenBank/DDBJ databases">
        <title>Sequencing the genomes of 1000 actinobacteria strains.</title>
        <authorList>
            <person name="Klenk H.-P."/>
        </authorList>
    </citation>
    <scope>NUCLEOTIDE SEQUENCE [LARGE SCALE GENOMIC DNA]</scope>
    <source>
        <strain evidence="1 2">DSM 21776</strain>
    </source>
</reference>
<dbReference type="Pfam" id="PF05954">
    <property type="entry name" value="Phage_GPD"/>
    <property type="match status" value="1"/>
</dbReference>
<comment type="caution">
    <text evidence="1">The sequence shown here is derived from an EMBL/GenBank/DDBJ whole genome shotgun (WGS) entry which is preliminary data.</text>
</comment>
<proteinExistence type="predicted"/>
<dbReference type="OrthoDB" id="4070623at2"/>
<dbReference type="AlphaFoldDB" id="A0A543PWV6"/>
<dbReference type="Proteomes" id="UP000320085">
    <property type="component" value="Unassembled WGS sequence"/>
</dbReference>
<evidence type="ECO:0000313" key="2">
    <source>
        <dbReference type="Proteomes" id="UP000320085"/>
    </source>
</evidence>
<accession>A0A543PWV6</accession>
<evidence type="ECO:0000313" key="1">
    <source>
        <dbReference type="EMBL" id="TQN48561.1"/>
    </source>
</evidence>
<dbReference type="SUPFAM" id="SSF69279">
    <property type="entry name" value="Phage tail proteins"/>
    <property type="match status" value="1"/>
</dbReference>
<sequence length="360" mass="38477">MALPTAALYSARPTLQIDGSDSSLLTDHVLAVTVTETSEGMSRCEIVAGNWGSADSSDGYVFNDRRTVDFGTRVALRIGDGDRAGTLFDGVVTGIEAQYPQTGAPAIAFLAEDRLQELRMTRRTRSFEEASDADIIRSVVSEHGLSASVDVDGPVHHHVAQANQSDLAFIRERARLVDADLWIDGSSVHVASRGRRGTEDVTLTYNADLHEVTVLADLARQRSSVVVAGWDVSAKEAIKAEADSSAIQPELDGDTSGIDLLEQALASRADTIVHTAPATSTIAQAQADMALRTSARRFVTAIGLAEGDTRLRAGARVRLAGLGAGFEGRFTLVEVEHAFDGRRGYRTRFRAERPGLGSSA</sequence>
<dbReference type="EMBL" id="VFQF01000001">
    <property type="protein sequence ID" value="TQN48561.1"/>
    <property type="molecule type" value="Genomic_DNA"/>
</dbReference>
<name>A0A543PWV6_9MICO</name>
<organism evidence="1 2">
    <name type="scientific">Humibacillus xanthopallidus</name>
    <dbReference type="NCBI Taxonomy" id="412689"/>
    <lineage>
        <taxon>Bacteria</taxon>
        <taxon>Bacillati</taxon>
        <taxon>Actinomycetota</taxon>
        <taxon>Actinomycetes</taxon>
        <taxon>Micrococcales</taxon>
        <taxon>Intrasporangiaceae</taxon>
        <taxon>Humibacillus</taxon>
    </lineage>
</organism>
<gene>
    <name evidence="1" type="ORF">FHX52_1700</name>
</gene>
<dbReference type="RefSeq" id="WP_141821477.1">
    <property type="nucleotide sequence ID" value="NZ_BAAAQC010000006.1"/>
</dbReference>
<protein>
    <submittedName>
        <fullName evidence="1">Phage protein D</fullName>
    </submittedName>
</protein>
<dbReference type="Gene3D" id="3.55.50.10">
    <property type="entry name" value="Baseplate protein-like domains"/>
    <property type="match status" value="1"/>
</dbReference>